<feature type="compositionally biased region" description="Basic and acidic residues" evidence="1">
    <location>
        <begin position="137"/>
        <end position="148"/>
    </location>
</feature>
<gene>
    <name evidence="3" type="ORF">AVEN_219962_1</name>
</gene>
<dbReference type="Pfam" id="PF22938">
    <property type="entry name" value="Integrase_p58_C"/>
    <property type="match status" value="1"/>
</dbReference>
<dbReference type="InterPro" id="IPR054465">
    <property type="entry name" value="Integrase_p58-like_C"/>
</dbReference>
<dbReference type="OrthoDB" id="6516679at2759"/>
<reference evidence="3 4" key="1">
    <citation type="journal article" date="2019" name="Sci. Rep.">
        <title>Orb-weaving spider Araneus ventricosus genome elucidates the spidroin gene catalogue.</title>
        <authorList>
            <person name="Kono N."/>
            <person name="Nakamura H."/>
            <person name="Ohtoshi R."/>
            <person name="Moran D.A.P."/>
            <person name="Shinohara A."/>
            <person name="Yoshida Y."/>
            <person name="Fujiwara M."/>
            <person name="Mori M."/>
            <person name="Tomita M."/>
            <person name="Arakawa K."/>
        </authorList>
    </citation>
    <scope>NUCLEOTIDE SEQUENCE [LARGE SCALE GENOMIC DNA]</scope>
</reference>
<proteinExistence type="predicted"/>
<organism evidence="3 4">
    <name type="scientific">Araneus ventricosus</name>
    <name type="common">Orbweaver spider</name>
    <name type="synonym">Epeira ventricosa</name>
    <dbReference type="NCBI Taxonomy" id="182803"/>
    <lineage>
        <taxon>Eukaryota</taxon>
        <taxon>Metazoa</taxon>
        <taxon>Ecdysozoa</taxon>
        <taxon>Arthropoda</taxon>
        <taxon>Chelicerata</taxon>
        <taxon>Arachnida</taxon>
        <taxon>Araneae</taxon>
        <taxon>Araneomorphae</taxon>
        <taxon>Entelegynae</taxon>
        <taxon>Araneoidea</taxon>
        <taxon>Araneidae</taxon>
        <taxon>Araneus</taxon>
    </lineage>
</organism>
<comment type="caution">
    <text evidence="3">The sequence shown here is derived from an EMBL/GenBank/DDBJ whole genome shotgun (WGS) entry which is preliminary data.</text>
</comment>
<dbReference type="EMBL" id="BGPR01208984">
    <property type="protein sequence ID" value="GBN37167.1"/>
    <property type="molecule type" value="Genomic_DNA"/>
</dbReference>
<evidence type="ECO:0000256" key="1">
    <source>
        <dbReference type="SAM" id="MobiDB-lite"/>
    </source>
</evidence>
<feature type="domain" description="Integrase p58-like C-terminal" evidence="2">
    <location>
        <begin position="95"/>
        <end position="133"/>
    </location>
</feature>
<evidence type="ECO:0000313" key="4">
    <source>
        <dbReference type="Proteomes" id="UP000499080"/>
    </source>
</evidence>
<name>A0A4Y2NGE9_ARAVE</name>
<feature type="region of interest" description="Disordered" evidence="1">
    <location>
        <begin position="137"/>
        <end position="185"/>
    </location>
</feature>
<dbReference type="AlphaFoldDB" id="A0A4Y2NGE9"/>
<protein>
    <recommendedName>
        <fullName evidence="2">Integrase p58-like C-terminal domain-containing protein</fullName>
    </recommendedName>
</protein>
<feature type="region of interest" description="Disordered" evidence="1">
    <location>
        <begin position="1"/>
        <end position="20"/>
    </location>
</feature>
<evidence type="ECO:0000259" key="2">
    <source>
        <dbReference type="Pfam" id="PF22938"/>
    </source>
</evidence>
<accession>A0A4Y2NGE9</accession>
<feature type="compositionally biased region" description="Basic and acidic residues" evidence="1">
    <location>
        <begin position="159"/>
        <end position="170"/>
    </location>
</feature>
<evidence type="ECO:0000313" key="3">
    <source>
        <dbReference type="EMBL" id="GBN37167.1"/>
    </source>
</evidence>
<dbReference type="Proteomes" id="UP000499080">
    <property type="component" value="Unassembled WGS sequence"/>
</dbReference>
<sequence length="185" mass="21454">MHCKEFQRRKPIPQKPPGHLMPMPAVEAPVHRVGVDLLGRFPKSFRGTLEAQQKDHRIYDAKHRPVNCNPGDLLWIFKPVRKVGLSEKLLKKYFGPYQVVRKLSEVTYEGQDFDPLTKRRKIKDIVHVVRMKPYYDPDMQKDCSEDSPKIIQDTNPSRAEPKSTSQEKRMTYTGPTTRSRAKLAS</sequence>
<keyword evidence="4" id="KW-1185">Reference proteome</keyword>